<proteinExistence type="predicted"/>
<feature type="non-terminal residue" evidence="1">
    <location>
        <position position="1"/>
    </location>
</feature>
<evidence type="ECO:0000313" key="1">
    <source>
        <dbReference type="EMBL" id="GAG29047.1"/>
    </source>
</evidence>
<dbReference type="AlphaFoldDB" id="X0X0U7"/>
<reference evidence="1" key="1">
    <citation type="journal article" date="2014" name="Front. Microbiol.">
        <title>High frequency of phylogenetically diverse reductive dehalogenase-homologous genes in deep subseafloor sedimentary metagenomes.</title>
        <authorList>
            <person name="Kawai M."/>
            <person name="Futagami T."/>
            <person name="Toyoda A."/>
            <person name="Takaki Y."/>
            <person name="Nishi S."/>
            <person name="Hori S."/>
            <person name="Arai W."/>
            <person name="Tsubouchi T."/>
            <person name="Morono Y."/>
            <person name="Uchiyama I."/>
            <person name="Ito T."/>
            <person name="Fujiyama A."/>
            <person name="Inagaki F."/>
            <person name="Takami H."/>
        </authorList>
    </citation>
    <scope>NUCLEOTIDE SEQUENCE</scope>
    <source>
        <strain evidence="1">Expedition CK06-06</strain>
    </source>
</reference>
<comment type="caution">
    <text evidence="1">The sequence shown here is derived from an EMBL/GenBank/DDBJ whole genome shotgun (WGS) entry which is preliminary data.</text>
</comment>
<dbReference type="EMBL" id="BARS01047683">
    <property type="protein sequence ID" value="GAG29047.1"/>
    <property type="molecule type" value="Genomic_DNA"/>
</dbReference>
<protein>
    <submittedName>
        <fullName evidence="1">Uncharacterized protein</fullName>
    </submittedName>
</protein>
<sequence>DPRPETWYEMDRDEKIREQWESLSFKDQIYWISKIK</sequence>
<name>X0X0U7_9ZZZZ</name>
<accession>X0X0U7</accession>
<organism evidence="1">
    <name type="scientific">marine sediment metagenome</name>
    <dbReference type="NCBI Taxonomy" id="412755"/>
    <lineage>
        <taxon>unclassified sequences</taxon>
        <taxon>metagenomes</taxon>
        <taxon>ecological metagenomes</taxon>
    </lineage>
</organism>
<gene>
    <name evidence="1" type="ORF">S01H1_71596</name>
</gene>